<dbReference type="EMBL" id="VIGI01000007">
    <property type="protein sequence ID" value="KAB8297705.1"/>
    <property type="molecule type" value="Genomic_DNA"/>
</dbReference>
<dbReference type="AlphaFoldDB" id="A0A5N6K528"/>
<organism evidence="1 2">
    <name type="scientific">Monilinia laxa</name>
    <name type="common">Brown rot fungus</name>
    <name type="synonym">Sclerotinia laxa</name>
    <dbReference type="NCBI Taxonomy" id="61186"/>
    <lineage>
        <taxon>Eukaryota</taxon>
        <taxon>Fungi</taxon>
        <taxon>Dikarya</taxon>
        <taxon>Ascomycota</taxon>
        <taxon>Pezizomycotina</taxon>
        <taxon>Leotiomycetes</taxon>
        <taxon>Helotiales</taxon>
        <taxon>Sclerotiniaceae</taxon>
        <taxon>Monilinia</taxon>
    </lineage>
</organism>
<name>A0A5N6K528_MONLA</name>
<sequence>MAAKFSLLMIDNLVNRVFLPNFAASLFVSRNHGRQHDNIEILAKSGKFNVLRLDRPRITEIMNMRVDRPKKSAEEMDKWLKAFCSNWNKGESSGSSPEEPAITPDFYRQPLFKATCNNVGTYHTYEEMERLPSIVDPESVAHKELCCGIPDLYTFEADSMPSNILLLELSLDCTKSFNRFLKSLHTLVHDEKELTNYVRLNVTNPASIKVS</sequence>
<keyword evidence="2" id="KW-1185">Reference proteome</keyword>
<dbReference type="Proteomes" id="UP000326757">
    <property type="component" value="Unassembled WGS sequence"/>
</dbReference>
<evidence type="ECO:0000313" key="2">
    <source>
        <dbReference type="Proteomes" id="UP000326757"/>
    </source>
</evidence>
<comment type="caution">
    <text evidence="1">The sequence shown here is derived from an EMBL/GenBank/DDBJ whole genome shotgun (WGS) entry which is preliminary data.</text>
</comment>
<proteinExistence type="predicted"/>
<gene>
    <name evidence="1" type="ORF">EYC80_001512</name>
</gene>
<accession>A0A5N6K528</accession>
<dbReference type="OrthoDB" id="1262810at2759"/>
<reference evidence="1 2" key="1">
    <citation type="submission" date="2019-06" db="EMBL/GenBank/DDBJ databases">
        <title>Genome Sequence of the Brown Rot Fungal Pathogen Monilinia laxa.</title>
        <authorList>
            <person name="De Miccolis Angelini R.M."/>
            <person name="Landi L."/>
            <person name="Abate D."/>
            <person name="Pollastro S."/>
            <person name="Romanazzi G."/>
            <person name="Faretra F."/>
        </authorList>
    </citation>
    <scope>NUCLEOTIDE SEQUENCE [LARGE SCALE GENOMIC DNA]</scope>
    <source>
        <strain evidence="1 2">Mlax316</strain>
    </source>
</reference>
<evidence type="ECO:0000313" key="1">
    <source>
        <dbReference type="EMBL" id="KAB8297705.1"/>
    </source>
</evidence>
<protein>
    <submittedName>
        <fullName evidence="1">Uncharacterized protein</fullName>
    </submittedName>
</protein>